<evidence type="ECO:0000313" key="2">
    <source>
        <dbReference type="Proteomes" id="UP001055811"/>
    </source>
</evidence>
<dbReference type="Proteomes" id="UP001055811">
    <property type="component" value="Linkage Group LG03"/>
</dbReference>
<evidence type="ECO:0000313" key="1">
    <source>
        <dbReference type="EMBL" id="KAI3766986.1"/>
    </source>
</evidence>
<sequence>MNYLVQKLGINGEDGVVVRLERKVVTVDGSEGVDVQYLTKAQPCGNQSPNLVDPTPTQSLVSFGLLKHICSCLRKLLLVFHVEASTNHHQTPKRLCFRRHQRRSFP</sequence>
<proteinExistence type="predicted"/>
<organism evidence="1 2">
    <name type="scientific">Cichorium intybus</name>
    <name type="common">Chicory</name>
    <dbReference type="NCBI Taxonomy" id="13427"/>
    <lineage>
        <taxon>Eukaryota</taxon>
        <taxon>Viridiplantae</taxon>
        <taxon>Streptophyta</taxon>
        <taxon>Embryophyta</taxon>
        <taxon>Tracheophyta</taxon>
        <taxon>Spermatophyta</taxon>
        <taxon>Magnoliopsida</taxon>
        <taxon>eudicotyledons</taxon>
        <taxon>Gunneridae</taxon>
        <taxon>Pentapetalae</taxon>
        <taxon>asterids</taxon>
        <taxon>campanulids</taxon>
        <taxon>Asterales</taxon>
        <taxon>Asteraceae</taxon>
        <taxon>Cichorioideae</taxon>
        <taxon>Cichorieae</taxon>
        <taxon>Cichoriinae</taxon>
        <taxon>Cichorium</taxon>
    </lineage>
</organism>
<comment type="caution">
    <text evidence="1">The sequence shown here is derived from an EMBL/GenBank/DDBJ whole genome shotgun (WGS) entry which is preliminary data.</text>
</comment>
<reference evidence="2" key="1">
    <citation type="journal article" date="2022" name="Mol. Ecol. Resour.">
        <title>The genomes of chicory, endive, great burdock and yacon provide insights into Asteraceae palaeo-polyploidization history and plant inulin production.</title>
        <authorList>
            <person name="Fan W."/>
            <person name="Wang S."/>
            <person name="Wang H."/>
            <person name="Wang A."/>
            <person name="Jiang F."/>
            <person name="Liu H."/>
            <person name="Zhao H."/>
            <person name="Xu D."/>
            <person name="Zhang Y."/>
        </authorList>
    </citation>
    <scope>NUCLEOTIDE SEQUENCE [LARGE SCALE GENOMIC DNA]</scope>
    <source>
        <strain evidence="2">cv. Punajuju</strain>
    </source>
</reference>
<reference evidence="1 2" key="2">
    <citation type="journal article" date="2022" name="Mol. Ecol. Resour.">
        <title>The genomes of chicory, endive, great burdock and yacon provide insights into Asteraceae paleo-polyploidization history and plant inulin production.</title>
        <authorList>
            <person name="Fan W."/>
            <person name="Wang S."/>
            <person name="Wang H."/>
            <person name="Wang A."/>
            <person name="Jiang F."/>
            <person name="Liu H."/>
            <person name="Zhao H."/>
            <person name="Xu D."/>
            <person name="Zhang Y."/>
        </authorList>
    </citation>
    <scope>NUCLEOTIDE SEQUENCE [LARGE SCALE GENOMIC DNA]</scope>
    <source>
        <strain evidence="2">cv. Punajuju</strain>
        <tissue evidence="1">Leaves</tissue>
    </source>
</reference>
<dbReference type="EMBL" id="CM042011">
    <property type="protein sequence ID" value="KAI3766986.1"/>
    <property type="molecule type" value="Genomic_DNA"/>
</dbReference>
<keyword evidence="2" id="KW-1185">Reference proteome</keyword>
<name>A0ACB9F7Q1_CICIN</name>
<protein>
    <submittedName>
        <fullName evidence="1">Uncharacterized protein</fullName>
    </submittedName>
</protein>
<gene>
    <name evidence="1" type="ORF">L2E82_17067</name>
</gene>
<accession>A0ACB9F7Q1</accession>